<feature type="binding site" evidence="2">
    <location>
        <position position="43"/>
    </location>
    <ligand>
        <name>substrate</name>
    </ligand>
</feature>
<organism evidence="3 4">
    <name type="scientific">Candidatus Rikenella faecigallinarum</name>
    <dbReference type="NCBI Taxonomy" id="2838745"/>
    <lineage>
        <taxon>Bacteria</taxon>
        <taxon>Pseudomonadati</taxon>
        <taxon>Bacteroidota</taxon>
        <taxon>Bacteroidia</taxon>
        <taxon>Bacteroidales</taxon>
        <taxon>Rikenellaceae</taxon>
        <taxon>Rikenella</taxon>
    </lineage>
</organism>
<dbReference type="EMBL" id="DXHL01000011">
    <property type="protein sequence ID" value="HIW10279.1"/>
    <property type="molecule type" value="Genomic_DNA"/>
</dbReference>
<dbReference type="CDD" id="cd00475">
    <property type="entry name" value="Cis_IPPS"/>
    <property type="match status" value="1"/>
</dbReference>
<dbReference type="GO" id="GO:0000287">
    <property type="term" value="F:magnesium ion binding"/>
    <property type="evidence" value="ECO:0007669"/>
    <property type="project" value="UniProtKB-UniRule"/>
</dbReference>
<dbReference type="Proteomes" id="UP000823926">
    <property type="component" value="Unassembled WGS sequence"/>
</dbReference>
<feature type="binding site" evidence="2">
    <location>
        <position position="26"/>
    </location>
    <ligand>
        <name>Mg(2+)</name>
        <dbReference type="ChEBI" id="CHEBI:18420"/>
    </ligand>
</feature>
<comment type="caution">
    <text evidence="3">The sequence shown here is derived from an EMBL/GenBank/DDBJ whole genome shotgun (WGS) entry which is preliminary data.</text>
</comment>
<comment type="cofactor">
    <cofactor evidence="2">
        <name>Mg(2+)</name>
        <dbReference type="ChEBI" id="CHEBI:18420"/>
    </cofactor>
    <text evidence="2">Binds 2 magnesium ions per subunit.</text>
</comment>
<keyword evidence="1 2" id="KW-0808">Transferase</keyword>
<dbReference type="PROSITE" id="PS01066">
    <property type="entry name" value="UPP_SYNTHASE"/>
    <property type="match status" value="1"/>
</dbReference>
<dbReference type="Pfam" id="PF01255">
    <property type="entry name" value="Prenyltransf"/>
    <property type="match status" value="1"/>
</dbReference>
<dbReference type="NCBIfam" id="NF011405">
    <property type="entry name" value="PRK14830.1"/>
    <property type="match status" value="1"/>
</dbReference>
<dbReference type="GO" id="GO:0016094">
    <property type="term" value="P:polyprenol biosynthetic process"/>
    <property type="evidence" value="ECO:0007669"/>
    <property type="project" value="TreeGrafter"/>
</dbReference>
<feature type="binding site" evidence="2">
    <location>
        <position position="31"/>
    </location>
    <ligand>
        <name>substrate</name>
    </ligand>
</feature>
<dbReference type="SUPFAM" id="SSF64005">
    <property type="entry name" value="Undecaprenyl diphosphate synthase"/>
    <property type="match status" value="1"/>
</dbReference>
<evidence type="ECO:0000256" key="1">
    <source>
        <dbReference type="ARBA" id="ARBA00022679"/>
    </source>
</evidence>
<keyword evidence="2" id="KW-0479">Metal-binding</keyword>
<dbReference type="AlphaFoldDB" id="A0A9D1TYI0"/>
<proteinExistence type="inferred from homology"/>
<evidence type="ECO:0000313" key="3">
    <source>
        <dbReference type="EMBL" id="HIW10279.1"/>
    </source>
</evidence>
<dbReference type="FunFam" id="3.40.1180.10:FF:000001">
    <property type="entry name" value="(2E,6E)-farnesyl-diphosphate-specific ditrans,polycis-undecaprenyl-diphosphate synthase"/>
    <property type="match status" value="1"/>
</dbReference>
<comment type="subunit">
    <text evidence="2">Homodimer.</text>
</comment>
<comment type="similarity">
    <text evidence="2">Belongs to the UPP synthase family.</text>
</comment>
<dbReference type="PANTHER" id="PTHR10291:SF0">
    <property type="entry name" value="DEHYDRODOLICHYL DIPHOSPHATE SYNTHASE 2"/>
    <property type="match status" value="1"/>
</dbReference>
<feature type="binding site" evidence="2">
    <location>
        <begin position="27"/>
        <end position="30"/>
    </location>
    <ligand>
        <name>substrate</name>
    </ligand>
</feature>
<reference evidence="3" key="1">
    <citation type="journal article" date="2021" name="PeerJ">
        <title>Extensive microbial diversity within the chicken gut microbiome revealed by metagenomics and culture.</title>
        <authorList>
            <person name="Gilroy R."/>
            <person name="Ravi A."/>
            <person name="Getino M."/>
            <person name="Pursley I."/>
            <person name="Horton D.L."/>
            <person name="Alikhan N.F."/>
            <person name="Baker D."/>
            <person name="Gharbi K."/>
            <person name="Hall N."/>
            <person name="Watson M."/>
            <person name="Adriaenssens E.M."/>
            <person name="Foster-Nyarko E."/>
            <person name="Jarju S."/>
            <person name="Secka A."/>
            <person name="Antonio M."/>
            <person name="Oren A."/>
            <person name="Chaudhuri R.R."/>
            <person name="La Ragione R."/>
            <person name="Hildebrand F."/>
            <person name="Pallen M.J."/>
        </authorList>
    </citation>
    <scope>NUCLEOTIDE SEQUENCE</scope>
    <source>
        <strain evidence="3">ChiBcec15-1070</strain>
    </source>
</reference>
<dbReference type="HAMAP" id="MF_01139">
    <property type="entry name" value="ISPT"/>
    <property type="match status" value="1"/>
</dbReference>
<feature type="binding site" evidence="2">
    <location>
        <position position="39"/>
    </location>
    <ligand>
        <name>substrate</name>
    </ligand>
</feature>
<dbReference type="NCBIfam" id="TIGR00055">
    <property type="entry name" value="uppS"/>
    <property type="match status" value="1"/>
</dbReference>
<dbReference type="InterPro" id="IPR036424">
    <property type="entry name" value="UPP_synth-like_sf"/>
</dbReference>
<protein>
    <recommendedName>
        <fullName evidence="2">Isoprenyl transferase</fullName>
        <ecNumber evidence="2">2.5.1.-</ecNumber>
    </recommendedName>
</protein>
<feature type="binding site" evidence="2">
    <location>
        <begin position="202"/>
        <end position="204"/>
    </location>
    <ligand>
        <name>substrate</name>
    </ligand>
</feature>
<dbReference type="Gene3D" id="3.40.1180.10">
    <property type="entry name" value="Decaprenyl diphosphate synthase-like"/>
    <property type="match status" value="1"/>
</dbReference>
<feature type="binding site" evidence="2">
    <location>
        <position position="196"/>
    </location>
    <ligand>
        <name>substrate</name>
    </ligand>
</feature>
<dbReference type="PANTHER" id="PTHR10291">
    <property type="entry name" value="DEHYDRODOLICHYL DIPHOSPHATE SYNTHASE FAMILY MEMBER"/>
    <property type="match status" value="1"/>
</dbReference>
<comment type="function">
    <text evidence="2">Catalyzes the condensation of isopentenyl diphosphate (IPP) with allylic pyrophosphates generating different type of terpenoids.</text>
</comment>
<feature type="binding site" evidence="2">
    <location>
        <position position="215"/>
    </location>
    <ligand>
        <name>Mg(2+)</name>
        <dbReference type="ChEBI" id="CHEBI:18420"/>
    </ligand>
</feature>
<gene>
    <name evidence="3" type="ORF">H9888_02145</name>
</gene>
<feature type="binding site" evidence="2">
    <location>
        <position position="77"/>
    </location>
    <ligand>
        <name>substrate</name>
    </ligand>
</feature>
<feature type="binding site" evidence="2">
    <location>
        <position position="75"/>
    </location>
    <ligand>
        <name>substrate</name>
    </ligand>
</feature>
<evidence type="ECO:0000256" key="2">
    <source>
        <dbReference type="HAMAP-Rule" id="MF_01139"/>
    </source>
</evidence>
<feature type="binding site" evidence="2">
    <location>
        <begin position="71"/>
        <end position="73"/>
    </location>
    <ligand>
        <name>substrate</name>
    </ligand>
</feature>
<name>A0A9D1TYI0_9BACT</name>
<dbReference type="InterPro" id="IPR001441">
    <property type="entry name" value="UPP_synth-like"/>
</dbReference>
<dbReference type="InterPro" id="IPR018520">
    <property type="entry name" value="UPP_synth-like_CS"/>
</dbReference>
<keyword evidence="2" id="KW-0460">Magnesium</keyword>
<dbReference type="GO" id="GO:0045547">
    <property type="term" value="F:ditrans,polycis-polyprenyl diphosphate synthase [(2E,6E)-farnesyl diphosphate specific] activity"/>
    <property type="evidence" value="ECO:0007669"/>
    <property type="project" value="TreeGrafter"/>
</dbReference>
<sequence length="248" mass="27971">MQPHDNHIAPILPPESVPQHVAIIMDGNGRWAKGQGHQRLFGHQHGVDAVREVVRTAAEVGVKYLTVYAFSTENWGRPSDEVDGIMHLIAGAILSELDTLTQAGIRMNFIGDLASLPEALQESIHTAQQVDLPSDRLRMTLNVALNYSARWELTEAMQQIASEVQNGTLAPERITPETIDDHLTTHGMPDPELLIRTSGEKRLSNFLLWQLSYTELYFTDTLWPDFGREQMLEALRAYGQRHRRFGKL</sequence>
<accession>A0A9D1TYI0</accession>
<dbReference type="EC" id="2.5.1.-" evidence="2"/>
<evidence type="ECO:0000313" key="4">
    <source>
        <dbReference type="Proteomes" id="UP000823926"/>
    </source>
</evidence>
<reference evidence="3" key="2">
    <citation type="submission" date="2021-04" db="EMBL/GenBank/DDBJ databases">
        <authorList>
            <person name="Gilroy R."/>
        </authorList>
    </citation>
    <scope>NUCLEOTIDE SEQUENCE</scope>
    <source>
        <strain evidence="3">ChiBcec15-1070</strain>
    </source>
</reference>
<feature type="active site" description="Proton acceptor" evidence="2">
    <location>
        <position position="74"/>
    </location>
</feature>
<feature type="active site" evidence="2">
    <location>
        <position position="26"/>
    </location>
</feature>